<dbReference type="EMBL" id="CM037162">
    <property type="protein sequence ID" value="KAH7863582.1"/>
    <property type="molecule type" value="Genomic_DNA"/>
</dbReference>
<evidence type="ECO:0000313" key="1">
    <source>
        <dbReference type="EMBL" id="KAH7863582.1"/>
    </source>
</evidence>
<evidence type="ECO:0000313" key="2">
    <source>
        <dbReference type="Proteomes" id="UP000828048"/>
    </source>
</evidence>
<organism evidence="1 2">
    <name type="scientific">Vaccinium darrowii</name>
    <dbReference type="NCBI Taxonomy" id="229202"/>
    <lineage>
        <taxon>Eukaryota</taxon>
        <taxon>Viridiplantae</taxon>
        <taxon>Streptophyta</taxon>
        <taxon>Embryophyta</taxon>
        <taxon>Tracheophyta</taxon>
        <taxon>Spermatophyta</taxon>
        <taxon>Magnoliopsida</taxon>
        <taxon>eudicotyledons</taxon>
        <taxon>Gunneridae</taxon>
        <taxon>Pentapetalae</taxon>
        <taxon>asterids</taxon>
        <taxon>Ericales</taxon>
        <taxon>Ericaceae</taxon>
        <taxon>Vaccinioideae</taxon>
        <taxon>Vaccinieae</taxon>
        <taxon>Vaccinium</taxon>
    </lineage>
</organism>
<sequence>MEPAKIDWKRVNSIFVVDDLYEHINAPKFVDFSAPDEHVDDEAWFCRPDCNHPKTVEDFLKSTPPSKIQRSASVSEVLPLRNRKTRDSNLKRRELTQPSCLPNKDSKCDRYVEDGENQNPNFFSTPSHQFNILKATIKSSTEKRQIANPTKKEETPRLRSTLSARNLFGGRDLMNHISEFCNELKRLATRAKETENVEKSDVKKVERKECDGGKFGETDEREKERKPLLEVSREECEVMQKSNLKEKLRKKRADEVENKPSPMNLKTVNRAQGENLLQIRTNPPSPQCFSANHGPDKTAPLKASRSKPQERGILQELEQGSITELKKEKTADTKSTGGKSASSVAEREARTLDVFWFLKPCTLSDST</sequence>
<name>A0ACB7ZDR9_9ERIC</name>
<keyword evidence="2" id="KW-1185">Reference proteome</keyword>
<gene>
    <name evidence="1" type="ORF">Vadar_019453</name>
</gene>
<proteinExistence type="predicted"/>
<protein>
    <submittedName>
        <fullName evidence="1">Uncharacterized protein</fullName>
    </submittedName>
</protein>
<reference evidence="1 2" key="1">
    <citation type="journal article" date="2021" name="Hortic Res">
        <title>High-quality reference genome and annotation aids understanding of berry development for evergreen blueberry (Vaccinium darrowii).</title>
        <authorList>
            <person name="Yu J."/>
            <person name="Hulse-Kemp A.M."/>
            <person name="Babiker E."/>
            <person name="Staton M."/>
        </authorList>
    </citation>
    <scope>NUCLEOTIDE SEQUENCE [LARGE SCALE GENOMIC DNA]</scope>
    <source>
        <strain evidence="2">cv. NJ 8807/NJ 8810</strain>
        <tissue evidence="1">Young leaf</tissue>
    </source>
</reference>
<dbReference type="Proteomes" id="UP000828048">
    <property type="component" value="Chromosome 12"/>
</dbReference>
<comment type="caution">
    <text evidence="1">The sequence shown here is derived from an EMBL/GenBank/DDBJ whole genome shotgun (WGS) entry which is preliminary data.</text>
</comment>
<accession>A0ACB7ZDR9</accession>